<comment type="caution">
    <text evidence="2">The sequence shown here is derived from an EMBL/GenBank/DDBJ whole genome shotgun (WGS) entry which is preliminary data.</text>
</comment>
<organism evidence="2 3">
    <name type="scientific">Cuscuta europaea</name>
    <name type="common">European dodder</name>
    <dbReference type="NCBI Taxonomy" id="41803"/>
    <lineage>
        <taxon>Eukaryota</taxon>
        <taxon>Viridiplantae</taxon>
        <taxon>Streptophyta</taxon>
        <taxon>Embryophyta</taxon>
        <taxon>Tracheophyta</taxon>
        <taxon>Spermatophyta</taxon>
        <taxon>Magnoliopsida</taxon>
        <taxon>eudicotyledons</taxon>
        <taxon>Gunneridae</taxon>
        <taxon>Pentapetalae</taxon>
        <taxon>asterids</taxon>
        <taxon>lamiids</taxon>
        <taxon>Solanales</taxon>
        <taxon>Convolvulaceae</taxon>
        <taxon>Cuscuteae</taxon>
        <taxon>Cuscuta</taxon>
        <taxon>Cuscuta subgen. Cuscuta</taxon>
    </lineage>
</organism>
<feature type="region of interest" description="Disordered" evidence="1">
    <location>
        <begin position="1"/>
        <end position="110"/>
    </location>
</feature>
<name>A0A9P0ZA68_CUSEU</name>
<dbReference type="AlphaFoldDB" id="A0A9P0ZA68"/>
<evidence type="ECO:0000256" key="1">
    <source>
        <dbReference type="SAM" id="MobiDB-lite"/>
    </source>
</evidence>
<reference evidence="2" key="1">
    <citation type="submission" date="2022-07" db="EMBL/GenBank/DDBJ databases">
        <authorList>
            <person name="Macas J."/>
            <person name="Novak P."/>
            <person name="Neumann P."/>
        </authorList>
    </citation>
    <scope>NUCLEOTIDE SEQUENCE</scope>
</reference>
<gene>
    <name evidence="2" type="ORF">CEURO_LOCUS12092</name>
</gene>
<feature type="compositionally biased region" description="Polar residues" evidence="1">
    <location>
        <begin position="25"/>
        <end position="34"/>
    </location>
</feature>
<dbReference type="Proteomes" id="UP001152484">
    <property type="component" value="Unassembled WGS sequence"/>
</dbReference>
<feature type="compositionally biased region" description="Polar residues" evidence="1">
    <location>
        <begin position="57"/>
        <end position="69"/>
    </location>
</feature>
<feature type="region of interest" description="Disordered" evidence="1">
    <location>
        <begin position="151"/>
        <end position="178"/>
    </location>
</feature>
<feature type="compositionally biased region" description="Basic and acidic residues" evidence="1">
    <location>
        <begin position="239"/>
        <end position="250"/>
    </location>
</feature>
<evidence type="ECO:0000313" key="3">
    <source>
        <dbReference type="Proteomes" id="UP001152484"/>
    </source>
</evidence>
<dbReference type="PANTHER" id="PTHR33673">
    <property type="entry name" value="SUPPRESSOR SRP40-LIKE PROTEIN"/>
    <property type="match status" value="1"/>
</dbReference>
<feature type="compositionally biased region" description="Polar residues" evidence="1">
    <location>
        <begin position="81"/>
        <end position="93"/>
    </location>
</feature>
<accession>A0A9P0ZA68</accession>
<proteinExistence type="predicted"/>
<protein>
    <submittedName>
        <fullName evidence="2">Uncharacterized protein</fullName>
    </submittedName>
</protein>
<feature type="region of interest" description="Disordered" evidence="1">
    <location>
        <begin position="239"/>
        <end position="272"/>
    </location>
</feature>
<dbReference type="OrthoDB" id="1707722at2759"/>
<feature type="compositionally biased region" description="Polar residues" evidence="1">
    <location>
        <begin position="263"/>
        <end position="272"/>
    </location>
</feature>
<sequence length="292" mass="31871">MEPLQKASAQSAKPMEPQYDIDSGVKSSTTQQPVGGTRVLSSCKKLSSSFSSNCSSPDTPLDSSFSESDSIYELTPEEDSSNLLTTESPSTQVMERPTDEPQRIPSSLSGKARFRKELGWSMGSNESLFSIQLDHSSFSRDQFTWNSEELCQHEEASEGPATAAGFSPVRPSSSHITELARGGGIDAAEASMRDFLRDSKYQNNEKCCVEGRTSRYSDESGASGRSFAFPILSGDIDKNASAKLRPDKKQPPQSLIPPEQEGESLQNPQSEQQVVVAPKQWFSCFLCCSFCS</sequence>
<feature type="compositionally biased region" description="Low complexity" evidence="1">
    <location>
        <begin position="40"/>
        <end position="56"/>
    </location>
</feature>
<dbReference type="EMBL" id="CAMAPE010000029">
    <property type="protein sequence ID" value="CAH9092766.1"/>
    <property type="molecule type" value="Genomic_DNA"/>
</dbReference>
<keyword evidence="3" id="KW-1185">Reference proteome</keyword>
<dbReference type="PANTHER" id="PTHR33673:SF38">
    <property type="entry name" value="CHROMODOMAIN-HELICASE-DNA-BINDING PROTEIN 7-LIKE"/>
    <property type="match status" value="1"/>
</dbReference>
<evidence type="ECO:0000313" key="2">
    <source>
        <dbReference type="EMBL" id="CAH9092766.1"/>
    </source>
</evidence>